<dbReference type="RefSeq" id="XP_033427322.1">
    <property type="nucleotide sequence ID" value="XM_033568516.1"/>
</dbReference>
<organism evidence="5 6">
    <name type="scientific">Aspergillus tanneri</name>
    <dbReference type="NCBI Taxonomy" id="1220188"/>
    <lineage>
        <taxon>Eukaryota</taxon>
        <taxon>Fungi</taxon>
        <taxon>Dikarya</taxon>
        <taxon>Ascomycota</taxon>
        <taxon>Pezizomycotina</taxon>
        <taxon>Eurotiomycetes</taxon>
        <taxon>Eurotiomycetidae</taxon>
        <taxon>Eurotiales</taxon>
        <taxon>Aspergillaceae</taxon>
        <taxon>Aspergillus</taxon>
        <taxon>Aspergillus subgen. Circumdati</taxon>
    </lineage>
</organism>
<dbReference type="PROSITE" id="PS51387">
    <property type="entry name" value="FAD_PCMH"/>
    <property type="match status" value="1"/>
</dbReference>
<dbReference type="InterPro" id="IPR016169">
    <property type="entry name" value="FAD-bd_PCMH_sub2"/>
</dbReference>
<dbReference type="OrthoDB" id="9983560at2759"/>
<dbReference type="Gene3D" id="3.30.465.10">
    <property type="match status" value="2"/>
</dbReference>
<dbReference type="Pfam" id="PF08031">
    <property type="entry name" value="BBE"/>
    <property type="match status" value="1"/>
</dbReference>
<name>A0A5M9MLS5_9EURO</name>
<evidence type="ECO:0000313" key="6">
    <source>
        <dbReference type="Proteomes" id="UP000324241"/>
    </source>
</evidence>
<dbReference type="PANTHER" id="PTHR13878:SF91">
    <property type="entry name" value="FAD BINDING DOMAIN PROTEIN (AFU_ORTHOLOGUE AFUA_6G12070)-RELATED"/>
    <property type="match status" value="1"/>
</dbReference>
<evidence type="ECO:0000256" key="2">
    <source>
        <dbReference type="ARBA" id="ARBA00023002"/>
    </source>
</evidence>
<dbReference type="VEuPathDB" id="FungiDB:EYZ11_009174"/>
<dbReference type="VEuPathDB" id="FungiDB:EYZ11_006461"/>
<evidence type="ECO:0000256" key="3">
    <source>
        <dbReference type="SAM" id="SignalP"/>
    </source>
</evidence>
<dbReference type="GeneID" id="54326545"/>
<evidence type="ECO:0000256" key="1">
    <source>
        <dbReference type="ARBA" id="ARBA00005466"/>
    </source>
</evidence>
<evidence type="ECO:0000313" key="5">
    <source>
        <dbReference type="EMBL" id="KAA8647961.1"/>
    </source>
</evidence>
<gene>
    <name evidence="5" type="ORF">ATNIH1004_003843</name>
</gene>
<dbReference type="EMBL" id="QUQM01000003">
    <property type="protein sequence ID" value="KAA8647961.1"/>
    <property type="molecule type" value="Genomic_DNA"/>
</dbReference>
<dbReference type="GO" id="GO:0071949">
    <property type="term" value="F:FAD binding"/>
    <property type="evidence" value="ECO:0007669"/>
    <property type="project" value="InterPro"/>
</dbReference>
<sequence length="574" mass="62174">MRLNISPSILLLGIWSIGQITVGLPSGTCRCMPGDSCWPSSADWARFNASVGGRLVATTPLAQACHDPFYNKDECQYLQKHWTQPELHDASSSSITAAAVANETCDAFTPRSKPCTPGDMVAYAVNASSADDFSKTIRFSQERNIRLVIRNTGHDYLGKSTGAGALSIWTHYLKDIEFLNYTSSYYNGPAVTMAAGVQGADIYKAADHRGMVIVGGECATVGPAGGYTQGGGHSALSSIFGLGADQVLEWQVVDGMGRFLTASPTQNPDLYWALSGGGGGTYGVVYSMTVKAFPDFPVTGVVLQFDTMNTSSNNFFEAVSHYHRYLPTYTAAGGMAIAQITHSSFLLTPLTFPNKTAEDAKSLITPFIHELEALRIPYKLNISQSSTYLEHYKKLIEPNPTQLVQNAQYGGRLLPLSVIENNNTQLTEAVKKITQDGVAFVGIGLNVSFSVVGDVWNSVLPAWRTAALSVILSTDWPAGANLSKAKASANRMTTEWVPILTALAPNSGCYMSEASADPQQPDWPQTFYGKNYDALYAAKKKYDPFSTFYAYTAVGSENWQVQADGRLCRVKRTN</sequence>
<dbReference type="PANTHER" id="PTHR13878">
    <property type="entry name" value="GULONOLACTONE OXIDASE"/>
    <property type="match status" value="1"/>
</dbReference>
<dbReference type="InterPro" id="IPR006094">
    <property type="entry name" value="Oxid_FAD_bind_N"/>
</dbReference>
<dbReference type="Pfam" id="PF01565">
    <property type="entry name" value="FAD_binding_4"/>
    <property type="match status" value="1"/>
</dbReference>
<keyword evidence="3" id="KW-0732">Signal</keyword>
<dbReference type="GO" id="GO:0016491">
    <property type="term" value="F:oxidoreductase activity"/>
    <property type="evidence" value="ECO:0007669"/>
    <property type="project" value="UniProtKB-KW"/>
</dbReference>
<dbReference type="Proteomes" id="UP000324241">
    <property type="component" value="Unassembled WGS sequence"/>
</dbReference>
<evidence type="ECO:0000259" key="4">
    <source>
        <dbReference type="PROSITE" id="PS51387"/>
    </source>
</evidence>
<dbReference type="InterPro" id="IPR036318">
    <property type="entry name" value="FAD-bd_PCMH-like_sf"/>
</dbReference>
<feature type="signal peptide" evidence="3">
    <location>
        <begin position="1"/>
        <end position="23"/>
    </location>
</feature>
<keyword evidence="2" id="KW-0560">Oxidoreductase</keyword>
<dbReference type="SUPFAM" id="SSF56176">
    <property type="entry name" value="FAD-binding/transporter-associated domain-like"/>
    <property type="match status" value="1"/>
</dbReference>
<protein>
    <recommendedName>
        <fullName evidence="4">FAD-binding PCMH-type domain-containing protein</fullName>
    </recommendedName>
</protein>
<comment type="caution">
    <text evidence="5">The sequence shown here is derived from an EMBL/GenBank/DDBJ whole genome shotgun (WGS) entry which is preliminary data.</text>
</comment>
<feature type="domain" description="FAD-binding PCMH-type" evidence="4">
    <location>
        <begin position="116"/>
        <end position="295"/>
    </location>
</feature>
<dbReference type="InterPro" id="IPR050432">
    <property type="entry name" value="FAD-linked_Oxidoreductases_BP"/>
</dbReference>
<dbReference type="AlphaFoldDB" id="A0A5M9MLS5"/>
<accession>A0A5M9MLS5</accession>
<comment type="similarity">
    <text evidence="1">Belongs to the oxygen-dependent FAD-linked oxidoreductase family.</text>
</comment>
<feature type="chain" id="PRO_5024413293" description="FAD-binding PCMH-type domain-containing protein" evidence="3">
    <location>
        <begin position="24"/>
        <end position="574"/>
    </location>
</feature>
<proteinExistence type="inferred from homology"/>
<dbReference type="InterPro" id="IPR016166">
    <property type="entry name" value="FAD-bd_PCMH"/>
</dbReference>
<dbReference type="InterPro" id="IPR012951">
    <property type="entry name" value="BBE"/>
</dbReference>
<reference evidence="5 6" key="1">
    <citation type="submission" date="2019-08" db="EMBL/GenBank/DDBJ databases">
        <title>The genome sequence of a newly discovered highly antifungal drug resistant Aspergillus species, Aspergillus tanneri NIH 1004.</title>
        <authorList>
            <person name="Mounaud S."/>
            <person name="Singh I."/>
            <person name="Joardar V."/>
            <person name="Pakala S."/>
            <person name="Pakala S."/>
            <person name="Venepally P."/>
            <person name="Chung J.K."/>
            <person name="Losada L."/>
            <person name="Nierman W.C."/>
        </authorList>
    </citation>
    <scope>NUCLEOTIDE SEQUENCE [LARGE SCALE GENOMIC DNA]</scope>
    <source>
        <strain evidence="5 6">NIH1004</strain>
    </source>
</reference>